<organism evidence="3 4">
    <name type="scientific">Hwangdonia lutea</name>
    <dbReference type="NCBI Taxonomy" id="3075823"/>
    <lineage>
        <taxon>Bacteria</taxon>
        <taxon>Pseudomonadati</taxon>
        <taxon>Bacteroidota</taxon>
        <taxon>Flavobacteriia</taxon>
        <taxon>Flavobacteriales</taxon>
        <taxon>Flavobacteriaceae</taxon>
        <taxon>Hwangdonia</taxon>
    </lineage>
</organism>
<keyword evidence="4" id="KW-1185">Reference proteome</keyword>
<dbReference type="EMBL" id="CP136521">
    <property type="protein sequence ID" value="WOD42380.1"/>
    <property type="molecule type" value="Genomic_DNA"/>
</dbReference>
<dbReference type="KEGG" id="hws:RNZ46_10270"/>
<dbReference type="InterPro" id="IPR027417">
    <property type="entry name" value="P-loop_NTPase"/>
</dbReference>
<dbReference type="Gene3D" id="3.40.50.300">
    <property type="entry name" value="P-loop containing nucleotide triphosphate hydrolases"/>
    <property type="match status" value="1"/>
</dbReference>
<evidence type="ECO:0000313" key="4">
    <source>
        <dbReference type="Proteomes" id="UP001302486"/>
    </source>
</evidence>
<evidence type="ECO:0000259" key="2">
    <source>
        <dbReference type="Pfam" id="PF13166"/>
    </source>
</evidence>
<evidence type="ECO:0000313" key="3">
    <source>
        <dbReference type="EMBL" id="WOD42380.1"/>
    </source>
</evidence>
<proteinExistence type="predicted"/>
<gene>
    <name evidence="3" type="ORF">RNZ46_10270</name>
</gene>
<dbReference type="Proteomes" id="UP001302486">
    <property type="component" value="Chromosome"/>
</dbReference>
<dbReference type="InterPro" id="IPR026866">
    <property type="entry name" value="CR006_AAA"/>
</dbReference>
<dbReference type="RefSeq" id="WP_316982113.1">
    <property type="nucleotide sequence ID" value="NZ_CP136521.1"/>
</dbReference>
<feature type="region of interest" description="Disordered" evidence="1">
    <location>
        <begin position="138"/>
        <end position="160"/>
    </location>
</feature>
<dbReference type="AlphaFoldDB" id="A0AA97EKP3"/>
<sequence>MSKKFEKNISDIANQLVGLEKNINLIYAFNGTGKTRLSVAYKDVTKTNNGGSHSGVYYNAYSEDLFNWDNDEENNGTDIKLKLAKSSLNQFHPLLDEINLQDKLASYQPKFDYRFEYFDELNDGIKYIRFYNKKEDEEPLEEPEGVEQKKEEKKEEEERPIKISRGEEQIFVWCFFLALFEVDGWTGEDNQSTHFFIDDPVSSLDDHNIFVTISSLVDLIDKHFKKRKIIITTHHIGFFSVLADWLTRGEKASRYQEQVDIYKLKNNNGTIQLVGPRKEVFLYHLELLRVIKEAKDKDEIYVYHFALLRQILENISSFLGVRNFSHVLKEIGFSDAEKQAQIVNIMAHKSVFRYELREPVPDNKKLIIEIFEAIQKKYKFVLHA</sequence>
<reference evidence="4" key="1">
    <citation type="submission" date="2024-06" db="EMBL/GenBank/DDBJ databases">
        <title>Hwangdonia haimaensis gen. nov., sp. nov., a member of the family Flavobacteriaceae isolated from the haima cold seep.</title>
        <authorList>
            <person name="Li J."/>
        </authorList>
    </citation>
    <scope>NUCLEOTIDE SEQUENCE [LARGE SCALE GENOMIC DNA]</scope>
    <source>
        <strain evidence="4">SCSIO 19198</strain>
    </source>
</reference>
<dbReference type="SUPFAM" id="SSF52540">
    <property type="entry name" value="P-loop containing nucleoside triphosphate hydrolases"/>
    <property type="match status" value="1"/>
</dbReference>
<evidence type="ECO:0000256" key="1">
    <source>
        <dbReference type="SAM" id="MobiDB-lite"/>
    </source>
</evidence>
<feature type="domain" description="Protein CR006 P-loop" evidence="2">
    <location>
        <begin position="154"/>
        <end position="350"/>
    </location>
</feature>
<name>A0AA97EKP3_9FLAO</name>
<dbReference type="Pfam" id="PF13166">
    <property type="entry name" value="AAA_13"/>
    <property type="match status" value="1"/>
</dbReference>
<accession>A0AA97EKP3</accession>
<feature type="compositionally biased region" description="Basic and acidic residues" evidence="1">
    <location>
        <begin position="146"/>
        <end position="160"/>
    </location>
</feature>
<protein>
    <submittedName>
        <fullName evidence="3">AAA family ATPase</fullName>
    </submittedName>
</protein>